<dbReference type="InterPro" id="IPR014729">
    <property type="entry name" value="Rossmann-like_a/b/a_fold"/>
</dbReference>
<evidence type="ECO:0000256" key="2">
    <source>
        <dbReference type="ARBA" id="ARBA00022598"/>
    </source>
</evidence>
<comment type="similarity">
    <text evidence="8 11">Belongs to the QueC family.</text>
</comment>
<evidence type="ECO:0000256" key="1">
    <source>
        <dbReference type="ARBA" id="ARBA00005061"/>
    </source>
</evidence>
<sequence length="230" mass="25114">MNTQRKKAVILLSGGLDSTTVLAIARSRGFQCHCLSFRYGQKQDIELQRAAAIAQHMEAAEHLVLRLDLGMIGGSALTSDIAVPKDRQLQEIEKDIPVTYVPARNIIFLSHALAWAEVIGATDIFLGINAVDYSGYPDCRPEFLKSFERTANLGTKEGSTGHPFKLHAPLIELSKKEIIEVGTQLGVDYSKTHSCYDPVDGLSCGHCDACILRLRGFAEAGLEDPAPYAE</sequence>
<keyword evidence="2 11" id="KW-0436">Ligase</keyword>
<keyword evidence="5 11" id="KW-0671">Queuosine biosynthesis</keyword>
<dbReference type="GO" id="GO:0005524">
    <property type="term" value="F:ATP binding"/>
    <property type="evidence" value="ECO:0007669"/>
    <property type="project" value="UniProtKB-UniRule"/>
</dbReference>
<dbReference type="GO" id="GO:0008270">
    <property type="term" value="F:zinc ion binding"/>
    <property type="evidence" value="ECO:0007669"/>
    <property type="project" value="UniProtKB-UniRule"/>
</dbReference>
<comment type="pathway">
    <text evidence="1 11">Purine metabolism; 7-cyano-7-deazaguanine biosynthesis.</text>
</comment>
<evidence type="ECO:0000256" key="11">
    <source>
        <dbReference type="HAMAP-Rule" id="MF_01633"/>
    </source>
</evidence>
<evidence type="ECO:0000256" key="3">
    <source>
        <dbReference type="ARBA" id="ARBA00022723"/>
    </source>
</evidence>
<keyword evidence="7 11" id="KW-0067">ATP-binding</keyword>
<name>A0AAU8LZ57_9BACT</name>
<keyword evidence="6 11" id="KW-0862">Zinc</keyword>
<dbReference type="Gene3D" id="3.40.50.620">
    <property type="entry name" value="HUPs"/>
    <property type="match status" value="1"/>
</dbReference>
<dbReference type="KEGG" id="eaj:Q3M24_07125"/>
<dbReference type="AlphaFoldDB" id="A0AAU8LZ57"/>
<dbReference type="EC" id="6.3.4.20" evidence="9 11"/>
<comment type="catalytic activity">
    <reaction evidence="10 11">
        <text>7-carboxy-7-carbaguanine + NH4(+) + 2 ATP = 7-cyano-7-carbaguanine + 2 AMP + 2 diphosphate + 2 H(+)</text>
        <dbReference type="Rhea" id="RHEA:27982"/>
        <dbReference type="ChEBI" id="CHEBI:15378"/>
        <dbReference type="ChEBI" id="CHEBI:28938"/>
        <dbReference type="ChEBI" id="CHEBI:30616"/>
        <dbReference type="ChEBI" id="CHEBI:33019"/>
        <dbReference type="ChEBI" id="CHEBI:45075"/>
        <dbReference type="ChEBI" id="CHEBI:61036"/>
        <dbReference type="ChEBI" id="CHEBI:456215"/>
        <dbReference type="EC" id="6.3.4.20"/>
    </reaction>
</comment>
<evidence type="ECO:0000256" key="10">
    <source>
        <dbReference type="ARBA" id="ARBA00047890"/>
    </source>
</evidence>
<proteinExistence type="inferred from homology"/>
<dbReference type="PANTHER" id="PTHR42914:SF1">
    <property type="entry name" value="7-CYANO-7-DEAZAGUANINE SYNTHASE"/>
    <property type="match status" value="1"/>
</dbReference>
<feature type="binding site" evidence="11">
    <location>
        <position position="207"/>
    </location>
    <ligand>
        <name>Zn(2+)</name>
        <dbReference type="ChEBI" id="CHEBI:29105"/>
    </ligand>
</feature>
<dbReference type="InterPro" id="IPR018317">
    <property type="entry name" value="QueC"/>
</dbReference>
<reference evidence="12" key="2">
    <citation type="submission" date="2024-06" db="EMBL/GenBank/DDBJ databases">
        <authorList>
            <person name="Plum-Jensen L.E."/>
            <person name="Schramm A."/>
            <person name="Marshall I.P.G."/>
        </authorList>
    </citation>
    <scope>NUCLEOTIDE SEQUENCE</scope>
    <source>
        <strain evidence="12">Rat1</strain>
    </source>
</reference>
<evidence type="ECO:0000313" key="12">
    <source>
        <dbReference type="EMBL" id="XCN74512.1"/>
    </source>
</evidence>
<protein>
    <recommendedName>
        <fullName evidence="9 11">7-cyano-7-deazaguanine synthase</fullName>
        <ecNumber evidence="9 11">6.3.4.20</ecNumber>
    </recommendedName>
    <alternativeName>
        <fullName evidence="11">7-cyano-7-carbaguanine synthase</fullName>
    </alternativeName>
    <alternativeName>
        <fullName evidence="11">PreQ(0) synthase</fullName>
    </alternativeName>
    <alternativeName>
        <fullName evidence="11">Queuosine biosynthesis protein QueC</fullName>
    </alternativeName>
</protein>
<dbReference type="CDD" id="cd01995">
    <property type="entry name" value="QueC-like"/>
    <property type="match status" value="1"/>
</dbReference>
<dbReference type="SUPFAM" id="SSF52402">
    <property type="entry name" value="Adenine nucleotide alpha hydrolases-like"/>
    <property type="match status" value="1"/>
</dbReference>
<gene>
    <name evidence="11 12" type="primary">queC</name>
    <name evidence="12" type="ORF">Q3M24_07125</name>
</gene>
<dbReference type="Pfam" id="PF06508">
    <property type="entry name" value="QueC"/>
    <property type="match status" value="1"/>
</dbReference>
<evidence type="ECO:0000256" key="9">
    <source>
        <dbReference type="ARBA" id="ARBA00039149"/>
    </source>
</evidence>
<dbReference type="PIRSF" id="PIRSF006293">
    <property type="entry name" value="ExsB"/>
    <property type="match status" value="1"/>
</dbReference>
<feature type="binding site" evidence="11">
    <location>
        <begin position="12"/>
        <end position="22"/>
    </location>
    <ligand>
        <name>ATP</name>
        <dbReference type="ChEBI" id="CHEBI:30616"/>
    </ligand>
</feature>
<keyword evidence="3 11" id="KW-0479">Metal-binding</keyword>
<feature type="binding site" evidence="11">
    <location>
        <position position="210"/>
    </location>
    <ligand>
        <name>Zn(2+)</name>
        <dbReference type="ChEBI" id="CHEBI:29105"/>
    </ligand>
</feature>
<comment type="function">
    <text evidence="11">Catalyzes the ATP-dependent conversion of 7-carboxy-7-deazaguanine (CDG) to 7-cyano-7-deazaguanine (preQ(0)).</text>
</comment>
<keyword evidence="4 11" id="KW-0547">Nucleotide-binding</keyword>
<organism evidence="12">
    <name type="scientific">Candidatus Electrothrix aestuarii</name>
    <dbReference type="NCBI Taxonomy" id="3062594"/>
    <lineage>
        <taxon>Bacteria</taxon>
        <taxon>Pseudomonadati</taxon>
        <taxon>Thermodesulfobacteriota</taxon>
        <taxon>Desulfobulbia</taxon>
        <taxon>Desulfobulbales</taxon>
        <taxon>Desulfobulbaceae</taxon>
        <taxon>Candidatus Electrothrix</taxon>
    </lineage>
</organism>
<dbReference type="EMBL" id="CP159373">
    <property type="protein sequence ID" value="XCN74512.1"/>
    <property type="molecule type" value="Genomic_DNA"/>
</dbReference>
<dbReference type="GO" id="GO:0016879">
    <property type="term" value="F:ligase activity, forming carbon-nitrogen bonds"/>
    <property type="evidence" value="ECO:0007669"/>
    <property type="project" value="UniProtKB-UniRule"/>
</dbReference>
<reference evidence="12" key="1">
    <citation type="journal article" date="2024" name="Syst. Appl. Microbiol.">
        <title>First single-strain enrichments of Electrothrix cable bacteria, description of E. aestuarii sp. nov. and E. rattekaaiensis sp. nov., and proposal of a cable bacteria taxonomy following the rules of the SeqCode.</title>
        <authorList>
            <person name="Plum-Jensen L.E."/>
            <person name="Schramm A."/>
            <person name="Marshall I.P.G."/>
        </authorList>
    </citation>
    <scope>NUCLEOTIDE SEQUENCE</scope>
    <source>
        <strain evidence="12">Rat1</strain>
    </source>
</reference>
<feature type="binding site" evidence="11">
    <location>
        <position position="195"/>
    </location>
    <ligand>
        <name>Zn(2+)</name>
        <dbReference type="ChEBI" id="CHEBI:29105"/>
    </ligand>
</feature>
<evidence type="ECO:0000256" key="6">
    <source>
        <dbReference type="ARBA" id="ARBA00022833"/>
    </source>
</evidence>
<dbReference type="PANTHER" id="PTHR42914">
    <property type="entry name" value="7-CYANO-7-DEAZAGUANINE SYNTHASE"/>
    <property type="match status" value="1"/>
</dbReference>
<comment type="cofactor">
    <cofactor evidence="11">
        <name>Zn(2+)</name>
        <dbReference type="ChEBI" id="CHEBI:29105"/>
    </cofactor>
    <text evidence="11">Binds 1 zinc ion per subunit.</text>
</comment>
<accession>A0AAU8LZ57</accession>
<dbReference type="HAMAP" id="MF_01633">
    <property type="entry name" value="QueC"/>
    <property type="match status" value="1"/>
</dbReference>
<evidence type="ECO:0000256" key="8">
    <source>
        <dbReference type="ARBA" id="ARBA00037993"/>
    </source>
</evidence>
<feature type="binding site" evidence="11">
    <location>
        <position position="204"/>
    </location>
    <ligand>
        <name>Zn(2+)</name>
        <dbReference type="ChEBI" id="CHEBI:29105"/>
    </ligand>
</feature>
<evidence type="ECO:0000256" key="7">
    <source>
        <dbReference type="ARBA" id="ARBA00022840"/>
    </source>
</evidence>
<dbReference type="GO" id="GO:0008616">
    <property type="term" value="P:tRNA queuosine(34) biosynthetic process"/>
    <property type="evidence" value="ECO:0007669"/>
    <property type="project" value="UniProtKB-UniRule"/>
</dbReference>
<dbReference type="NCBIfam" id="TIGR00364">
    <property type="entry name" value="7-cyano-7-deazaguanine synthase QueC"/>
    <property type="match status" value="1"/>
</dbReference>
<evidence type="ECO:0000256" key="4">
    <source>
        <dbReference type="ARBA" id="ARBA00022741"/>
    </source>
</evidence>
<evidence type="ECO:0000256" key="5">
    <source>
        <dbReference type="ARBA" id="ARBA00022785"/>
    </source>
</evidence>